<dbReference type="PANTHER" id="PTHR36504">
    <property type="entry name" value="LIPOPOLYSACCHARIDE EXPORT SYSTEM PROTEIN LPTA"/>
    <property type="match status" value="1"/>
</dbReference>
<dbReference type="GO" id="GO:0030288">
    <property type="term" value="C:outer membrane-bounded periplasmic space"/>
    <property type="evidence" value="ECO:0000318"/>
    <property type="project" value="GO_Central"/>
</dbReference>
<evidence type="ECO:0000313" key="6">
    <source>
        <dbReference type="Proteomes" id="UP000002671"/>
    </source>
</evidence>
<dbReference type="HOGENOM" id="CLU_095993_2_1_6"/>
<protein>
    <submittedName>
        <fullName evidence="5">LPS ABC transporter periplasmic component</fullName>
    </submittedName>
</protein>
<dbReference type="PATRIC" id="fig|227377.7.peg.731"/>
<keyword evidence="3" id="KW-0574">Periplasm</keyword>
<feature type="domain" description="Organic solvent tolerance-like N-terminal" evidence="4">
    <location>
        <begin position="10"/>
        <end position="122"/>
    </location>
</feature>
<reference evidence="5 6" key="2">
    <citation type="journal article" date="2009" name="Infect. Immun.">
        <title>Comparative genomics reveal extensive transposon-mediated genomic plasticity and diversity among potential effector proteins within the genus Coxiella.</title>
        <authorList>
            <person name="Beare P.A."/>
            <person name="Unsworth N."/>
            <person name="Andoh M."/>
            <person name="Voth D.E."/>
            <person name="Omsland A."/>
            <person name="Gilk S.D."/>
            <person name="Williams K.P."/>
            <person name="Sobral B.W."/>
            <person name="Kupko J.J.III."/>
            <person name="Porcella S.F."/>
            <person name="Samuel J.E."/>
            <person name="Heinzen R.A."/>
        </authorList>
    </citation>
    <scope>NUCLEOTIDE SEQUENCE [LARGE SCALE GENOMIC DNA]</scope>
    <source>
        <strain evidence="6">RSA 493 / Nine Mile phase I</strain>
    </source>
</reference>
<dbReference type="GO" id="GO:0017089">
    <property type="term" value="F:glycolipid transfer activity"/>
    <property type="evidence" value="ECO:0000318"/>
    <property type="project" value="GO_Central"/>
</dbReference>
<dbReference type="Gene3D" id="2.60.450.10">
    <property type="entry name" value="Lipopolysaccharide (LPS) transport protein A like domain"/>
    <property type="match status" value="1"/>
</dbReference>
<dbReference type="OrthoDB" id="5295619at2"/>
<gene>
    <name evidence="5" type="ordered locus">CBU_0747</name>
</gene>
<name>Q83DI4_COXBU</name>
<dbReference type="InterPro" id="IPR014340">
    <property type="entry name" value="LptA"/>
</dbReference>
<organism evidence="5 6">
    <name type="scientific">Coxiella burnetii (strain RSA 493 / Nine Mile phase I)</name>
    <dbReference type="NCBI Taxonomy" id="227377"/>
    <lineage>
        <taxon>Bacteria</taxon>
        <taxon>Pseudomonadati</taxon>
        <taxon>Pseudomonadota</taxon>
        <taxon>Gammaproteobacteria</taxon>
        <taxon>Legionellales</taxon>
        <taxon>Coxiellaceae</taxon>
        <taxon>Coxiella</taxon>
    </lineage>
</organism>
<dbReference type="RefSeq" id="WP_010957774.1">
    <property type="nucleotide sequence ID" value="NC_002971.4"/>
</dbReference>
<dbReference type="NCBIfam" id="TIGR03002">
    <property type="entry name" value="outer_YhbN_LptA"/>
    <property type="match status" value="1"/>
</dbReference>
<dbReference type="GO" id="GO:0015920">
    <property type="term" value="P:lipopolysaccharide transport"/>
    <property type="evidence" value="ECO:0000318"/>
    <property type="project" value="GO_Central"/>
</dbReference>
<sequence length="142" mass="16198">MSSDQFKPYHVRSIEVIYRRPDHITLYHGDVYATQGTTWISGDKVIVYHNPTTNRIVRLKAIGHPAHYSTMPDNQKARLYAQAETILYFPAKAQVLLIKNARVTQKQNILTGPHIWYDIKKQTVISTVPNGKGNTTVVIEPQ</sequence>
<dbReference type="PANTHER" id="PTHR36504:SF1">
    <property type="entry name" value="LIPOPOLYSACCHARIDE EXPORT SYSTEM PROTEIN LPTA"/>
    <property type="match status" value="1"/>
</dbReference>
<evidence type="ECO:0000313" key="5">
    <source>
        <dbReference type="EMBL" id="AAO90287.2"/>
    </source>
</evidence>
<dbReference type="EnsemblBacteria" id="AAO90287">
    <property type="protein sequence ID" value="AAO90287"/>
    <property type="gene ID" value="CBU_0747"/>
</dbReference>
<dbReference type="Pfam" id="PF03968">
    <property type="entry name" value="LptD_N"/>
    <property type="match status" value="1"/>
</dbReference>
<dbReference type="EMBL" id="AE016828">
    <property type="protein sequence ID" value="AAO90287.2"/>
    <property type="molecule type" value="Genomic_DNA"/>
</dbReference>
<evidence type="ECO:0000256" key="1">
    <source>
        <dbReference type="ARBA" id="ARBA00022448"/>
    </source>
</evidence>
<evidence type="ECO:0000256" key="2">
    <source>
        <dbReference type="ARBA" id="ARBA00022729"/>
    </source>
</evidence>
<dbReference type="Proteomes" id="UP000002671">
    <property type="component" value="Chromosome"/>
</dbReference>
<keyword evidence="1" id="KW-0813">Transport</keyword>
<dbReference type="InterPro" id="IPR005653">
    <property type="entry name" value="OstA-like_N"/>
</dbReference>
<dbReference type="GO" id="GO:0001530">
    <property type="term" value="F:lipopolysaccharide binding"/>
    <property type="evidence" value="ECO:0007669"/>
    <property type="project" value="InterPro"/>
</dbReference>
<evidence type="ECO:0000259" key="4">
    <source>
        <dbReference type="Pfam" id="PF03968"/>
    </source>
</evidence>
<keyword evidence="2" id="KW-0732">Signal</keyword>
<evidence type="ECO:0000256" key="3">
    <source>
        <dbReference type="ARBA" id="ARBA00022764"/>
    </source>
</evidence>
<accession>Q83DI4</accession>
<proteinExistence type="predicted"/>
<reference evidence="5 6" key="1">
    <citation type="journal article" date="2003" name="Proc. Natl. Acad. Sci. U.S.A.">
        <title>Complete genome sequence of the Q-fever pathogen, Coxiella burnetii.</title>
        <authorList>
            <person name="Seshadri R."/>
            <person name="Paulsen I.T."/>
            <person name="Eisen J.A."/>
            <person name="Read T.D."/>
            <person name="Nelson K.E."/>
            <person name="Nelson W.C."/>
            <person name="Ward N.L."/>
            <person name="Tettelin H."/>
            <person name="Davidsen T.M."/>
            <person name="Beanan M.J."/>
            <person name="Deboy R.T."/>
            <person name="Daugherty S.C."/>
            <person name="Brinkac L.M."/>
            <person name="Madupu R."/>
            <person name="Dodson R.J."/>
            <person name="Khouri H.M."/>
            <person name="Lee K.H."/>
            <person name="Carty H.A."/>
            <person name="Scanlan D."/>
            <person name="Heinzen R.A."/>
            <person name="Thompson H.A."/>
            <person name="Samuel J.E."/>
            <person name="Fraser C.M."/>
            <person name="Heidelberg J.F."/>
        </authorList>
    </citation>
    <scope>NUCLEOTIDE SEQUENCE [LARGE SCALE GENOMIC DNA]</scope>
    <source>
        <strain evidence="6">RSA 493 / Nine Mile phase I</strain>
    </source>
</reference>
<dbReference type="RefSeq" id="NP_819773.2">
    <property type="nucleotide sequence ID" value="NC_002971.4"/>
</dbReference>
<keyword evidence="6" id="KW-1185">Reference proteome</keyword>
<dbReference type="KEGG" id="cbu:CBU_0747"/>
<dbReference type="InterPro" id="IPR052037">
    <property type="entry name" value="LPS_export_LptA"/>
</dbReference>
<dbReference type="eggNOG" id="COG1934">
    <property type="taxonomic scope" value="Bacteria"/>
</dbReference>
<dbReference type="GeneID" id="1208638"/>
<dbReference type="AlphaFoldDB" id="Q83DI4"/>
<dbReference type="STRING" id="227377.CBU_0747"/>
<dbReference type="GO" id="GO:0009279">
    <property type="term" value="C:cell outer membrane"/>
    <property type="evidence" value="ECO:0000318"/>
    <property type="project" value="GO_Central"/>
</dbReference>